<dbReference type="GO" id="GO:0008932">
    <property type="term" value="F:lytic endotransglycosylase activity"/>
    <property type="evidence" value="ECO:0007669"/>
    <property type="project" value="UniProtKB-UniRule"/>
</dbReference>
<dbReference type="EMBL" id="LBVO01000042">
    <property type="protein sequence ID" value="KKQ88008.1"/>
    <property type="molecule type" value="Genomic_DNA"/>
</dbReference>
<keyword evidence="1 7" id="KW-1003">Cell membrane</keyword>
<proteinExistence type="inferred from homology"/>
<dbReference type="GO" id="GO:0005886">
    <property type="term" value="C:plasma membrane"/>
    <property type="evidence" value="ECO:0007669"/>
    <property type="project" value="UniProtKB-SubCell"/>
</dbReference>
<keyword evidence="3 7" id="KW-1133">Transmembrane helix</keyword>
<dbReference type="InterPro" id="IPR003770">
    <property type="entry name" value="MLTG-like"/>
</dbReference>
<comment type="caution">
    <text evidence="8">The sequence shown here is derived from an EMBL/GenBank/DDBJ whole genome shotgun (WGS) entry which is preliminary data.</text>
</comment>
<evidence type="ECO:0000256" key="7">
    <source>
        <dbReference type="HAMAP-Rule" id="MF_02065"/>
    </source>
</evidence>
<feature type="site" description="Important for catalytic activity" evidence="7">
    <location>
        <position position="149"/>
    </location>
</feature>
<dbReference type="NCBIfam" id="TIGR00247">
    <property type="entry name" value="endolytic transglycosylase MltG"/>
    <property type="match status" value="1"/>
</dbReference>
<accession>A0A0G0L7K2</accession>
<comment type="subcellular location">
    <subcellularLocation>
        <location evidence="7">Cell membrane</location>
        <topology evidence="7">Single-pass membrane protein</topology>
    </subcellularLocation>
</comment>
<keyword evidence="2 7" id="KW-0812">Transmembrane</keyword>
<gene>
    <name evidence="7" type="primary">mltG</name>
    <name evidence="8" type="ORF">UT11_C0042G0002</name>
</gene>
<dbReference type="HAMAP" id="MF_02065">
    <property type="entry name" value="MltG"/>
    <property type="match status" value="1"/>
</dbReference>
<dbReference type="PANTHER" id="PTHR30518">
    <property type="entry name" value="ENDOLYTIC MUREIN TRANSGLYCOSYLASE"/>
    <property type="match status" value="1"/>
</dbReference>
<evidence type="ECO:0000256" key="2">
    <source>
        <dbReference type="ARBA" id="ARBA00022692"/>
    </source>
</evidence>
<protein>
    <recommendedName>
        <fullName evidence="7">Endolytic murein transglycosylase</fullName>
        <ecNumber evidence="7">4.2.2.29</ecNumber>
    </recommendedName>
    <alternativeName>
        <fullName evidence="7">Peptidoglycan lytic transglycosylase</fullName>
    </alternativeName>
    <alternativeName>
        <fullName evidence="7">Peptidoglycan polymerization terminase</fullName>
    </alternativeName>
</protein>
<comment type="catalytic activity">
    <reaction evidence="7">
        <text>a peptidoglycan chain = a peptidoglycan chain with N-acetyl-1,6-anhydromuramyl-[peptide] at the reducing end + a peptidoglycan chain with N-acetylglucosamine at the non-reducing end.</text>
        <dbReference type="EC" id="4.2.2.29"/>
    </reaction>
</comment>
<sequence length="281" mass="31559">MLNKITDHPKTSKSKIMTVLGIVLILIILGLLAYCGIISYRGVQAARQKYFQEVANLKKKDVEITIIEGWRREQIAAKLVKLDVLSSPDEFLKSTENLEGQLFPDTYRFFKNSTAQGVVDKIIKNFAKKTAGLKVDNTTLILASIIEREAAGDEERAPIAGVYKNRIDEGMKLEADPTAQYARDSQQIAARDERPFVSTFEFWAPITKAEINATDSPYNTYRYAGLPPGPVCNPGSKSIEAALNPKLGQNFYFFHDADGTIRFSRNLADHDYQKKIYGVRQ</sequence>
<evidence type="ECO:0000256" key="4">
    <source>
        <dbReference type="ARBA" id="ARBA00023136"/>
    </source>
</evidence>
<evidence type="ECO:0000313" key="8">
    <source>
        <dbReference type="EMBL" id="KKQ88008.1"/>
    </source>
</evidence>
<evidence type="ECO:0000256" key="1">
    <source>
        <dbReference type="ARBA" id="ARBA00022475"/>
    </source>
</evidence>
<keyword evidence="4 7" id="KW-0472">Membrane</keyword>
<evidence type="ECO:0000256" key="3">
    <source>
        <dbReference type="ARBA" id="ARBA00022989"/>
    </source>
</evidence>
<name>A0A0G0L7K2_9BACT</name>
<feature type="transmembrane region" description="Helical" evidence="7">
    <location>
        <begin position="16"/>
        <end position="40"/>
    </location>
</feature>
<reference evidence="8 9" key="1">
    <citation type="journal article" date="2015" name="Nature">
        <title>rRNA introns, odd ribosomes, and small enigmatic genomes across a large radiation of phyla.</title>
        <authorList>
            <person name="Brown C.T."/>
            <person name="Hug L.A."/>
            <person name="Thomas B.C."/>
            <person name="Sharon I."/>
            <person name="Castelle C.J."/>
            <person name="Singh A."/>
            <person name="Wilkins M.J."/>
            <person name="Williams K.H."/>
            <person name="Banfield J.F."/>
        </authorList>
    </citation>
    <scope>NUCLEOTIDE SEQUENCE [LARGE SCALE GENOMIC DNA]</scope>
</reference>
<dbReference type="Proteomes" id="UP000033934">
    <property type="component" value="Unassembled WGS sequence"/>
</dbReference>
<comment type="function">
    <text evidence="7">Functions as a peptidoglycan terminase that cleaves nascent peptidoglycan strands endolytically to terminate their elongation.</text>
</comment>
<dbReference type="GO" id="GO:0071555">
    <property type="term" value="P:cell wall organization"/>
    <property type="evidence" value="ECO:0007669"/>
    <property type="project" value="UniProtKB-KW"/>
</dbReference>
<dbReference type="AlphaFoldDB" id="A0A0G0L7K2"/>
<dbReference type="PATRIC" id="fig|1618334.3.peg.603"/>
<evidence type="ECO:0000256" key="5">
    <source>
        <dbReference type="ARBA" id="ARBA00023239"/>
    </source>
</evidence>
<comment type="similarity">
    <text evidence="7">Belongs to the transglycosylase MltG family.</text>
</comment>
<dbReference type="GO" id="GO:0009252">
    <property type="term" value="P:peptidoglycan biosynthetic process"/>
    <property type="evidence" value="ECO:0007669"/>
    <property type="project" value="UniProtKB-UniRule"/>
</dbReference>
<dbReference type="EC" id="4.2.2.29" evidence="7"/>
<dbReference type="PANTHER" id="PTHR30518:SF2">
    <property type="entry name" value="ENDOLYTIC MUREIN TRANSGLYCOSYLASE"/>
    <property type="match status" value="1"/>
</dbReference>
<organism evidence="8 9">
    <name type="scientific">Berkelbacteria bacterium GW2011_GWA2_38_9</name>
    <dbReference type="NCBI Taxonomy" id="1618334"/>
    <lineage>
        <taxon>Bacteria</taxon>
        <taxon>Candidatus Berkelbacteria</taxon>
    </lineage>
</organism>
<keyword evidence="5 7" id="KW-0456">Lyase</keyword>
<keyword evidence="6 7" id="KW-0961">Cell wall biogenesis/degradation</keyword>
<dbReference type="Pfam" id="PF02618">
    <property type="entry name" value="YceG"/>
    <property type="match status" value="1"/>
</dbReference>
<evidence type="ECO:0000256" key="6">
    <source>
        <dbReference type="ARBA" id="ARBA00023316"/>
    </source>
</evidence>
<evidence type="ECO:0000313" key="9">
    <source>
        <dbReference type="Proteomes" id="UP000033934"/>
    </source>
</evidence>